<comment type="caution">
    <text evidence="2">The sequence shown here is derived from an EMBL/GenBank/DDBJ whole genome shotgun (WGS) entry which is preliminary data.</text>
</comment>
<sequence>MQALLLHGIFSLNSRRHNSGIPIIHEGKNQEDNDGQHYKFRPRAFRIENVMKVDISALGRLFLDCNFYLTGCRCYRKMAQNFHSLINLIPFFLLSAHGKRWSFDSCPALLDEVQDQYDINAAKFINFRETLSHSYALTHALLSCGYDGSARYYKELDATIFIFLNSASKKIENRNGFDEISGFHSLQFPPADISLGLDKNQNLIHAHNLIKVSAEQGARLVVLPEMWNCPYSADNFAKYAEDFGNGDLSPSFSLLSEVAFCYRITIVGGSIPELCNGRLYNTCCVFGSDGKLKAKHRKKIFHTRNLTFLLLEINLQLWTQLFVATCSPSRDSAGSYTIWGHSTLVSPFVEIITTSEHEETVVVAEIDYSEIQLRRESFALEKQRRSNIYQFIHMHH</sequence>
<dbReference type="PANTHER" id="PTHR23088:SF53">
    <property type="entry name" value="OS06G0206000 PROTEIN"/>
    <property type="match status" value="1"/>
</dbReference>
<dbReference type="PROSITE" id="PS50263">
    <property type="entry name" value="CN_HYDROLASE"/>
    <property type="match status" value="1"/>
</dbReference>
<dbReference type="GO" id="GO:0005739">
    <property type="term" value="C:mitochondrion"/>
    <property type="evidence" value="ECO:0007669"/>
    <property type="project" value="TreeGrafter"/>
</dbReference>
<dbReference type="OrthoDB" id="10250282at2759"/>
<dbReference type="STRING" id="93759.A0A1R3GZM6"/>
<dbReference type="GO" id="GO:0006528">
    <property type="term" value="P:asparagine metabolic process"/>
    <property type="evidence" value="ECO:0007669"/>
    <property type="project" value="TreeGrafter"/>
</dbReference>
<dbReference type="GO" id="GO:0006107">
    <property type="term" value="P:oxaloacetate metabolic process"/>
    <property type="evidence" value="ECO:0007669"/>
    <property type="project" value="TreeGrafter"/>
</dbReference>
<dbReference type="Gene3D" id="3.60.110.10">
    <property type="entry name" value="Carbon-nitrogen hydrolase"/>
    <property type="match status" value="2"/>
</dbReference>
<protein>
    <submittedName>
        <fullName evidence="2">Carbon-nitrogen hydrolase</fullName>
    </submittedName>
</protein>
<dbReference type="GO" id="GO:0006541">
    <property type="term" value="P:glutamine metabolic process"/>
    <property type="evidence" value="ECO:0007669"/>
    <property type="project" value="TreeGrafter"/>
</dbReference>
<name>A0A1R3GZM6_9ROSI</name>
<organism evidence="2 3">
    <name type="scientific">Corchorus olitorius</name>
    <dbReference type="NCBI Taxonomy" id="93759"/>
    <lineage>
        <taxon>Eukaryota</taxon>
        <taxon>Viridiplantae</taxon>
        <taxon>Streptophyta</taxon>
        <taxon>Embryophyta</taxon>
        <taxon>Tracheophyta</taxon>
        <taxon>Spermatophyta</taxon>
        <taxon>Magnoliopsida</taxon>
        <taxon>eudicotyledons</taxon>
        <taxon>Gunneridae</taxon>
        <taxon>Pentapetalae</taxon>
        <taxon>rosids</taxon>
        <taxon>malvids</taxon>
        <taxon>Malvales</taxon>
        <taxon>Malvaceae</taxon>
        <taxon>Grewioideae</taxon>
        <taxon>Apeibeae</taxon>
        <taxon>Corchorus</taxon>
    </lineage>
</organism>
<keyword evidence="2" id="KW-0378">Hydrolase</keyword>
<dbReference type="GO" id="GO:0050152">
    <property type="term" value="F:omega-amidase activity"/>
    <property type="evidence" value="ECO:0007669"/>
    <property type="project" value="TreeGrafter"/>
</dbReference>
<keyword evidence="3" id="KW-1185">Reference proteome</keyword>
<reference evidence="3" key="1">
    <citation type="submission" date="2013-09" db="EMBL/GenBank/DDBJ databases">
        <title>Corchorus olitorius genome sequencing.</title>
        <authorList>
            <person name="Alam M."/>
            <person name="Haque M.S."/>
            <person name="Islam M.S."/>
            <person name="Emdad E.M."/>
            <person name="Islam M.M."/>
            <person name="Ahmed B."/>
            <person name="Halim A."/>
            <person name="Hossen Q.M.M."/>
            <person name="Hossain M.Z."/>
            <person name="Ahmed R."/>
            <person name="Khan M.M."/>
            <person name="Islam R."/>
            <person name="Rashid M.M."/>
            <person name="Khan S.A."/>
            <person name="Rahman M.S."/>
            <person name="Alam M."/>
            <person name="Yahiya A.S."/>
            <person name="Khan M.S."/>
            <person name="Azam M.S."/>
            <person name="Haque T."/>
            <person name="Lashkar M.Z.H."/>
            <person name="Akhand A.I."/>
            <person name="Morshed G."/>
            <person name="Roy S."/>
            <person name="Uddin K.S."/>
            <person name="Rabeya T."/>
            <person name="Hossain A.S."/>
            <person name="Chowdhury A."/>
            <person name="Snigdha A.R."/>
            <person name="Mortoza M.S."/>
            <person name="Matin S.A."/>
            <person name="Hoque S.M.E."/>
            <person name="Islam M.K."/>
            <person name="Roy D.K."/>
            <person name="Haider R."/>
            <person name="Moosa M.M."/>
            <person name="Elias S.M."/>
            <person name="Hasan A.M."/>
            <person name="Jahan S."/>
            <person name="Shafiuddin M."/>
            <person name="Mahmood N."/>
            <person name="Shommy N.S."/>
        </authorList>
    </citation>
    <scope>NUCLEOTIDE SEQUENCE [LARGE SCALE GENOMIC DNA]</scope>
    <source>
        <strain evidence="3">cv. O-4</strain>
    </source>
</reference>
<evidence type="ECO:0000259" key="1">
    <source>
        <dbReference type="PROSITE" id="PS50263"/>
    </source>
</evidence>
<evidence type="ECO:0000313" key="3">
    <source>
        <dbReference type="Proteomes" id="UP000187203"/>
    </source>
</evidence>
<dbReference type="PANTHER" id="PTHR23088">
    <property type="entry name" value="NITRILASE-RELATED"/>
    <property type="match status" value="1"/>
</dbReference>
<accession>A0A1R3GZM6</accession>
<dbReference type="InterPro" id="IPR036526">
    <property type="entry name" value="C-N_Hydrolase_sf"/>
</dbReference>
<gene>
    <name evidence="2" type="ORF">COLO4_32329</name>
</gene>
<dbReference type="Pfam" id="PF00795">
    <property type="entry name" value="CN_hydrolase"/>
    <property type="match status" value="1"/>
</dbReference>
<dbReference type="AlphaFoldDB" id="A0A1R3GZM6"/>
<evidence type="ECO:0000313" key="2">
    <source>
        <dbReference type="EMBL" id="OMO63549.1"/>
    </source>
</evidence>
<dbReference type="SUPFAM" id="SSF56317">
    <property type="entry name" value="Carbon-nitrogen hydrolase"/>
    <property type="match status" value="1"/>
</dbReference>
<dbReference type="InterPro" id="IPR003010">
    <property type="entry name" value="C-N_Hydrolase"/>
</dbReference>
<dbReference type="Proteomes" id="UP000187203">
    <property type="component" value="Unassembled WGS sequence"/>
</dbReference>
<feature type="domain" description="CN hydrolase" evidence="1">
    <location>
        <begin position="181"/>
        <end position="396"/>
    </location>
</feature>
<proteinExistence type="predicted"/>
<dbReference type="EMBL" id="AWUE01021101">
    <property type="protein sequence ID" value="OMO63549.1"/>
    <property type="molecule type" value="Genomic_DNA"/>
</dbReference>